<dbReference type="GO" id="GO:0050660">
    <property type="term" value="F:flavin adenine dinucleotide binding"/>
    <property type="evidence" value="ECO:0007669"/>
    <property type="project" value="TreeGrafter"/>
</dbReference>
<dbReference type="EC" id="1.8.99.2" evidence="5"/>
<dbReference type="GO" id="GO:0000104">
    <property type="term" value="F:succinate dehydrogenase activity"/>
    <property type="evidence" value="ECO:0007669"/>
    <property type="project" value="TreeGrafter"/>
</dbReference>
<dbReference type="Proteomes" id="UP000603545">
    <property type="component" value="Unassembled WGS sequence"/>
</dbReference>
<dbReference type="Pfam" id="PF00890">
    <property type="entry name" value="FAD_binding_2"/>
    <property type="match status" value="1"/>
</dbReference>
<comment type="caution">
    <text evidence="5">The sequence shown here is derived from an EMBL/GenBank/DDBJ whole genome shotgun (WGS) entry which is preliminary data.</text>
</comment>
<keyword evidence="3 5" id="KW-0560">Oxidoreductase</keyword>
<dbReference type="InterPro" id="IPR011803">
    <property type="entry name" value="AprA"/>
</dbReference>
<evidence type="ECO:0000313" key="6">
    <source>
        <dbReference type="Proteomes" id="UP000603545"/>
    </source>
</evidence>
<dbReference type="PANTHER" id="PTHR11632:SF51">
    <property type="entry name" value="SUCCINATE DEHYDROGENASE [UBIQUINONE] FLAVOPROTEIN SUBUNIT, MITOCHONDRIAL"/>
    <property type="match status" value="1"/>
</dbReference>
<dbReference type="PANTHER" id="PTHR11632">
    <property type="entry name" value="SUCCINATE DEHYDROGENASE 2 FLAVOPROTEIN SUBUNIT"/>
    <property type="match status" value="1"/>
</dbReference>
<comment type="cofactor">
    <cofactor evidence="1">
        <name>FAD</name>
        <dbReference type="ChEBI" id="CHEBI:57692"/>
    </cofactor>
</comment>
<evidence type="ECO:0000256" key="1">
    <source>
        <dbReference type="ARBA" id="ARBA00001974"/>
    </source>
</evidence>
<evidence type="ECO:0000259" key="4">
    <source>
        <dbReference type="Pfam" id="PF00890"/>
    </source>
</evidence>
<sequence length="659" mass="73505">MAIPNKVLGELKAVRDPEVEEREVDILIVGGGMAACGSAFEAKKWMSEGQTVLMVDKAALERSGAVAQGLSAINTYIGENSIDDYVRMVRNDLMGIVREDLIFDLGNHVDDSVHLFEEWGLPMWKKTEDGKNMDGKKGLKLGTLKSGATPVRTGKWQIMINGESYKRIVAEAAKLAIGDENILERVFIVEVLLDANKENQIAGAVGFSVRENKIYIIKCKTMMVACGGAVNIYQPRSVGEGMGRAWYPIWNAGSTYTMCMKVGAELTMMENRFTPARFKDGYGPVGAWFLLFKAKTLNGLGEAFAGSDAAKAELEKYAPYGTAAVTPTCLRNHLMLVEMKAGRGPIIMDTMTALADLAAKLDKKELKHLESEAWEDFLDMTCGQANLWCAQNCEPEKKNSEVMPTEPYLLGSHSGCCGLWVSGPDLDWVPDSYKIKAANGKVYNRMTTVDGLFTSGDGVGGSGHKFSSGSHAEGRMAIKTMVRFVRDNADFTPALSMSKEEIVDMIYKPVRTYLDHCAYTTAVDINPNYVKPEGMAFRLMKATHEYGAGTATFYQTSSKSLEIVMELLQTMREDCEKLAAGDLHELMRCWEIFHRIWTVESHLRHIQFRKETRYPGFYYQSDYPGQDDENWFCFTNSKYDPKAGTWDTFKKDYIKIIPD</sequence>
<dbReference type="InterPro" id="IPR030664">
    <property type="entry name" value="SdhA/FrdA/AprA"/>
</dbReference>
<dbReference type="GO" id="GO:0009973">
    <property type="term" value="F:adenylyl-sulfate reductase activity"/>
    <property type="evidence" value="ECO:0007669"/>
    <property type="project" value="UniProtKB-EC"/>
</dbReference>
<reference evidence="5 6" key="1">
    <citation type="submission" date="2020-08" db="EMBL/GenBank/DDBJ databases">
        <title>Bridging the membrane lipid divide: bacteria of the FCB group superphylum have the potential to synthesize archaeal ether lipids.</title>
        <authorList>
            <person name="Villanueva L."/>
            <person name="Von Meijenfeldt F.A.B."/>
            <person name="Westbye A.B."/>
            <person name="Yadav S."/>
            <person name="Hopmans E.C."/>
            <person name="Dutilh B.E."/>
            <person name="Sinninghe Damste J.S."/>
        </authorList>
    </citation>
    <scope>NUCLEOTIDE SEQUENCE [LARGE SCALE GENOMIC DNA]</scope>
    <source>
        <strain evidence="5">NIOZ-UU82</strain>
    </source>
</reference>
<evidence type="ECO:0000256" key="3">
    <source>
        <dbReference type="ARBA" id="ARBA00023002"/>
    </source>
</evidence>
<dbReference type="Gene3D" id="3.50.50.60">
    <property type="entry name" value="FAD/NAD(P)-binding domain"/>
    <property type="match status" value="1"/>
</dbReference>
<dbReference type="InterPro" id="IPR003953">
    <property type="entry name" value="FAD-dep_OxRdtase_2_FAD-bd"/>
</dbReference>
<dbReference type="PIRSF" id="PIRSF000171">
    <property type="entry name" value="SDHA_APRA_LASPO"/>
    <property type="match status" value="1"/>
</dbReference>
<dbReference type="SUPFAM" id="SSF56425">
    <property type="entry name" value="Succinate dehydrogenase/fumarate reductase flavoprotein, catalytic domain"/>
    <property type="match status" value="1"/>
</dbReference>
<dbReference type="GO" id="GO:0009055">
    <property type="term" value="F:electron transfer activity"/>
    <property type="evidence" value="ECO:0007669"/>
    <property type="project" value="TreeGrafter"/>
</dbReference>
<accession>A0A8J6TB70</accession>
<dbReference type="NCBIfam" id="TIGR02061">
    <property type="entry name" value="aprA"/>
    <property type="match status" value="1"/>
</dbReference>
<dbReference type="GO" id="GO:0005886">
    <property type="term" value="C:plasma membrane"/>
    <property type="evidence" value="ECO:0007669"/>
    <property type="project" value="TreeGrafter"/>
</dbReference>
<gene>
    <name evidence="5" type="ORF">H8E80_01475</name>
</gene>
<dbReference type="SUPFAM" id="SSF46977">
    <property type="entry name" value="Succinate dehydrogenase/fumarate reductase flavoprotein C-terminal domain"/>
    <property type="match status" value="1"/>
</dbReference>
<dbReference type="EMBL" id="JACNLL010000019">
    <property type="protein sequence ID" value="MBC8198705.1"/>
    <property type="molecule type" value="Genomic_DNA"/>
</dbReference>
<organism evidence="5 6">
    <name type="scientific">Candidatus Desulfaltia bathyphila</name>
    <dbReference type="NCBI Taxonomy" id="2841697"/>
    <lineage>
        <taxon>Bacteria</taxon>
        <taxon>Pseudomonadati</taxon>
        <taxon>Thermodesulfobacteriota</taxon>
        <taxon>Desulfobacteria</taxon>
        <taxon>Desulfobacterales</taxon>
        <taxon>Desulfobacterales incertae sedis</taxon>
        <taxon>Candidatus Desulfaltia</taxon>
    </lineage>
</organism>
<proteinExistence type="predicted"/>
<dbReference type="SUPFAM" id="SSF51905">
    <property type="entry name" value="FAD/NAD(P)-binding domain"/>
    <property type="match status" value="1"/>
</dbReference>
<dbReference type="AlphaFoldDB" id="A0A8J6TB70"/>
<keyword evidence="2" id="KW-0285">Flavoprotein</keyword>
<dbReference type="InterPro" id="IPR036188">
    <property type="entry name" value="FAD/NAD-bd_sf"/>
</dbReference>
<evidence type="ECO:0000256" key="2">
    <source>
        <dbReference type="ARBA" id="ARBA00022630"/>
    </source>
</evidence>
<protein>
    <submittedName>
        <fullName evidence="5">Adenylyl-sulfate reductase subunit alpha</fullName>
        <ecNumber evidence="5">1.8.99.2</ecNumber>
    </submittedName>
</protein>
<feature type="domain" description="FAD-dependent oxidoreductase 2 FAD-binding" evidence="4">
    <location>
        <begin position="25"/>
        <end position="271"/>
    </location>
</feature>
<evidence type="ECO:0000313" key="5">
    <source>
        <dbReference type="EMBL" id="MBC8198705.1"/>
    </source>
</evidence>
<dbReference type="Gene3D" id="3.90.700.10">
    <property type="entry name" value="Succinate dehydrogenase/fumarate reductase flavoprotein, catalytic domain"/>
    <property type="match status" value="1"/>
</dbReference>
<dbReference type="InterPro" id="IPR027477">
    <property type="entry name" value="Succ_DH/fumarate_Rdtase_cat_sf"/>
</dbReference>
<name>A0A8J6TB70_9BACT</name>
<dbReference type="GO" id="GO:0009061">
    <property type="term" value="P:anaerobic respiration"/>
    <property type="evidence" value="ECO:0007669"/>
    <property type="project" value="TreeGrafter"/>
</dbReference>
<dbReference type="InterPro" id="IPR037099">
    <property type="entry name" value="Fum_R/Succ_DH_flav-like_C_sf"/>
</dbReference>